<keyword evidence="6 7" id="KW-0961">Cell wall biogenesis/degradation</keyword>
<feature type="active site" description="Proton donor/acceptor" evidence="7">
    <location>
        <position position="179"/>
    </location>
</feature>
<dbReference type="RefSeq" id="WP_032526913.1">
    <property type="nucleotide sequence ID" value="NZ_CP138951.1"/>
</dbReference>
<dbReference type="GO" id="GO:0071555">
    <property type="term" value="P:cell wall organization"/>
    <property type="evidence" value="ECO:0007669"/>
    <property type="project" value="UniProtKB-KW"/>
</dbReference>
<evidence type="ECO:0000256" key="2">
    <source>
        <dbReference type="ARBA" id="ARBA00013090"/>
    </source>
</evidence>
<dbReference type="PANTHER" id="PTHR21198:SF2">
    <property type="entry name" value="GLUTAMATE RACEMASE"/>
    <property type="match status" value="1"/>
</dbReference>
<dbReference type="AlphaFoldDB" id="A0A0A2AAQ4"/>
<sequence>MKLKIGIFDSGIGGFTILISLLKKRKDVEVFYLADTKRIPFGNKNFNEIRTIAKEICTFFEDKNLDALLIACNTTNACALDILENKLRIPCFDLINSVSEIVNKQIIGVLATQTTVKSSYYKNALSSKKENLKIFQQECPEFVSEIEKEKLNFIKLNYLSDLYLRPLLNENIQELILGCSHYPLIYDLLRKKIDSNIKIIDPSEALIKKFNESFAIPKTDRYESLSYESIKFFVTSDKDEFSKKVKLWLAINKEIRVVNLRSNV</sequence>
<feature type="binding site" evidence="7">
    <location>
        <begin position="9"/>
        <end position="10"/>
    </location>
    <ligand>
        <name>substrate</name>
    </ligand>
</feature>
<proteinExistence type="inferred from homology"/>
<dbReference type="InterPro" id="IPR001920">
    <property type="entry name" value="Asp/Glu_race"/>
</dbReference>
<dbReference type="GO" id="GO:0008360">
    <property type="term" value="P:regulation of cell shape"/>
    <property type="evidence" value="ECO:0007669"/>
    <property type="project" value="UniProtKB-KW"/>
</dbReference>
<evidence type="ECO:0000256" key="6">
    <source>
        <dbReference type="ARBA" id="ARBA00023316"/>
    </source>
</evidence>
<dbReference type="EMBL" id="JNAM01000010">
    <property type="protein sequence ID" value="KGF97564.1"/>
    <property type="molecule type" value="Genomic_DNA"/>
</dbReference>
<gene>
    <name evidence="7" type="primary">murI</name>
    <name evidence="8" type="ORF">EU96_1276</name>
</gene>
<evidence type="ECO:0000256" key="4">
    <source>
        <dbReference type="ARBA" id="ARBA00022984"/>
    </source>
</evidence>
<protein>
    <recommendedName>
        <fullName evidence="2 7">Glutamate racemase</fullName>
        <ecNumber evidence="2 7">5.1.1.3</ecNumber>
    </recommendedName>
</protein>
<comment type="catalytic activity">
    <reaction evidence="1 7">
        <text>L-glutamate = D-glutamate</text>
        <dbReference type="Rhea" id="RHEA:12813"/>
        <dbReference type="ChEBI" id="CHEBI:29985"/>
        <dbReference type="ChEBI" id="CHEBI:29986"/>
        <dbReference type="EC" id="5.1.1.3"/>
    </reaction>
</comment>
<feature type="binding site" evidence="7">
    <location>
        <begin position="41"/>
        <end position="42"/>
    </location>
    <ligand>
        <name>substrate</name>
    </ligand>
</feature>
<evidence type="ECO:0000256" key="7">
    <source>
        <dbReference type="HAMAP-Rule" id="MF_00258"/>
    </source>
</evidence>
<dbReference type="InterPro" id="IPR004391">
    <property type="entry name" value="Glu_race"/>
</dbReference>
<reference evidence="9" key="1">
    <citation type="journal article" date="2014" name="Sci. Data">
        <title>Genomes of diverse isolates of the marine cyanobacterium Prochlorococcus.</title>
        <authorList>
            <person name="Biller S."/>
            <person name="Berube P."/>
            <person name="Thompson J."/>
            <person name="Kelly L."/>
            <person name="Roggensack S."/>
            <person name="Awad L."/>
            <person name="Roache-Johnson K."/>
            <person name="Ding H."/>
            <person name="Giovannoni S.J."/>
            <person name="Moore L.R."/>
            <person name="Chisholm S.W."/>
        </authorList>
    </citation>
    <scope>NUCLEOTIDE SEQUENCE [LARGE SCALE GENOMIC DNA]</scope>
    <source>
        <strain evidence="9">MIT 9302</strain>
    </source>
</reference>
<dbReference type="SUPFAM" id="SSF53681">
    <property type="entry name" value="Aspartate/glutamate racemase"/>
    <property type="match status" value="2"/>
</dbReference>
<dbReference type="Pfam" id="PF01177">
    <property type="entry name" value="Asp_Glu_race"/>
    <property type="match status" value="1"/>
</dbReference>
<dbReference type="Gene3D" id="3.40.50.1860">
    <property type="match status" value="2"/>
</dbReference>
<keyword evidence="5 7" id="KW-0413">Isomerase</keyword>
<evidence type="ECO:0000313" key="9">
    <source>
        <dbReference type="Proteomes" id="UP000030445"/>
    </source>
</evidence>
<dbReference type="PANTHER" id="PTHR21198">
    <property type="entry name" value="GLUTAMATE RACEMASE"/>
    <property type="match status" value="1"/>
</dbReference>
<dbReference type="STRING" id="74545.EU96_1276"/>
<comment type="function">
    <text evidence="7">Provides the (R)-glutamate required for cell wall biosynthesis.</text>
</comment>
<dbReference type="OrthoDB" id="9801055at2"/>
<evidence type="ECO:0000256" key="3">
    <source>
        <dbReference type="ARBA" id="ARBA00022960"/>
    </source>
</evidence>
<dbReference type="EC" id="5.1.1.3" evidence="2 7"/>
<feature type="active site" description="Proton donor/acceptor" evidence="7">
    <location>
        <position position="72"/>
    </location>
</feature>
<comment type="similarity">
    <text evidence="7">Belongs to the aspartate/glutamate racemases family.</text>
</comment>
<organism evidence="8 9">
    <name type="scientific">Prochlorococcus marinus str. MIT 9302</name>
    <dbReference type="NCBI Taxonomy" id="74545"/>
    <lineage>
        <taxon>Bacteria</taxon>
        <taxon>Bacillati</taxon>
        <taxon>Cyanobacteriota</taxon>
        <taxon>Cyanophyceae</taxon>
        <taxon>Synechococcales</taxon>
        <taxon>Prochlorococcaceae</taxon>
        <taxon>Prochlorococcus</taxon>
    </lineage>
</organism>
<dbReference type="GO" id="GO:0008881">
    <property type="term" value="F:glutamate racemase activity"/>
    <property type="evidence" value="ECO:0007669"/>
    <property type="project" value="UniProtKB-UniRule"/>
</dbReference>
<dbReference type="HAMAP" id="MF_00258">
    <property type="entry name" value="Glu_racemase"/>
    <property type="match status" value="1"/>
</dbReference>
<dbReference type="GO" id="GO:0009252">
    <property type="term" value="P:peptidoglycan biosynthetic process"/>
    <property type="evidence" value="ECO:0007669"/>
    <property type="project" value="UniProtKB-UniRule"/>
</dbReference>
<dbReference type="eggNOG" id="COG0796">
    <property type="taxonomic scope" value="Bacteria"/>
</dbReference>
<dbReference type="Proteomes" id="UP000030445">
    <property type="component" value="Unassembled WGS sequence"/>
</dbReference>
<dbReference type="UniPathway" id="UPA00219"/>
<keyword evidence="3 7" id="KW-0133">Cell shape</keyword>
<evidence type="ECO:0000256" key="1">
    <source>
        <dbReference type="ARBA" id="ARBA00001602"/>
    </source>
</evidence>
<comment type="caution">
    <text evidence="7">Lacks conserved residue(s) required for the propagation of feature annotation.</text>
</comment>
<dbReference type="InterPro" id="IPR015942">
    <property type="entry name" value="Asp/Glu/hydantoin_racemase"/>
</dbReference>
<evidence type="ECO:0000313" key="8">
    <source>
        <dbReference type="EMBL" id="KGF97564.1"/>
    </source>
</evidence>
<feature type="binding site" evidence="7">
    <location>
        <begin position="73"/>
        <end position="74"/>
    </location>
    <ligand>
        <name>substrate</name>
    </ligand>
</feature>
<name>A0A0A2AAQ4_PROMR</name>
<accession>A0A0A2AAQ4</accession>
<evidence type="ECO:0000256" key="5">
    <source>
        <dbReference type="ARBA" id="ARBA00023235"/>
    </source>
</evidence>
<keyword evidence="4 7" id="KW-0573">Peptidoglycan synthesis</keyword>
<comment type="caution">
    <text evidence="8">The sequence shown here is derived from an EMBL/GenBank/DDBJ whole genome shotgun (WGS) entry which is preliminary data.</text>
</comment>
<comment type="pathway">
    <text evidence="7">Cell wall biogenesis; peptidoglycan biosynthesis.</text>
</comment>
<dbReference type="NCBIfam" id="TIGR00067">
    <property type="entry name" value="glut_race"/>
    <property type="match status" value="1"/>
</dbReference>